<feature type="region of interest" description="Disordered" evidence="1">
    <location>
        <begin position="165"/>
        <end position="234"/>
    </location>
</feature>
<sequence>MDPTSLNSVDQGSSQTVVQNPGQEDNQSVVRNFVNPVNSGNSGQVRYQSNKHKKKVNDNQIPGDIKNSTELQKQLVCYLAFRFKNKPRDWKCVIRDWEIRDLNPENAADREYLRHLVYNYTKPGSRHGPPGHLCQFYKKCMDDALAITHPVKHIFKDITMYVSNEEKDTNQSTPTNADRKRKTSSLDDNQSCMTNELSLVTNESSDLPGPAPKKADNCTQKSLKTDESTDNSNQIDADDFTEEVFCVSNEKRIEVKNTYTFVKNNIFEMTEDPPDTGFSVLRMGPRKKSYKNWIRCFTESS</sequence>
<feature type="compositionally biased region" description="Polar residues" evidence="1">
    <location>
        <begin position="186"/>
        <end position="205"/>
    </location>
</feature>
<organism evidence="2">
    <name type="scientific">Strongyloides stercoralis</name>
    <name type="common">Threadworm</name>
    <dbReference type="NCBI Taxonomy" id="6248"/>
    <lineage>
        <taxon>Eukaryota</taxon>
        <taxon>Metazoa</taxon>
        <taxon>Ecdysozoa</taxon>
        <taxon>Nematoda</taxon>
        <taxon>Chromadorea</taxon>
        <taxon>Rhabditida</taxon>
        <taxon>Tylenchina</taxon>
        <taxon>Panagrolaimomorpha</taxon>
        <taxon>Strongyloidoidea</taxon>
        <taxon>Strongyloididae</taxon>
        <taxon>Strongyloides</taxon>
    </lineage>
</organism>
<evidence type="ECO:0000313" key="2">
    <source>
        <dbReference type="WBParaSite" id="SSTP_0000005500.1"/>
    </source>
</evidence>
<proteinExistence type="predicted"/>
<accession>A0A0K0DS46</accession>
<protein>
    <submittedName>
        <fullName evidence="2">ARID domain-containing protein</fullName>
    </submittedName>
</protein>
<feature type="region of interest" description="Disordered" evidence="1">
    <location>
        <begin position="1"/>
        <end position="65"/>
    </location>
</feature>
<feature type="compositionally biased region" description="Polar residues" evidence="1">
    <location>
        <begin position="1"/>
        <end position="48"/>
    </location>
</feature>
<name>A0A0K0DS46_STRER</name>
<dbReference type="WBParaSite" id="SSTP_0000005500.1">
    <property type="protein sequence ID" value="SSTP_0000005500.1"/>
    <property type="gene ID" value="SSTP_0000005500"/>
</dbReference>
<dbReference type="AlphaFoldDB" id="A0A0K0DS46"/>
<evidence type="ECO:0000256" key="1">
    <source>
        <dbReference type="SAM" id="MobiDB-lite"/>
    </source>
</evidence>
<reference evidence="2" key="1">
    <citation type="submission" date="2015-08" db="UniProtKB">
        <authorList>
            <consortium name="WormBaseParasite"/>
        </authorList>
    </citation>
    <scope>IDENTIFICATION</scope>
</reference>